<comment type="similarity">
    <text evidence="4 15">Belongs to the peptidase A1 family.</text>
</comment>
<reference evidence="18" key="2">
    <citation type="journal article" date="2023" name="IMA Fungus">
        <title>Comparative genomic study of the Penicillium genus elucidates a diverse pangenome and 15 lateral gene transfer events.</title>
        <authorList>
            <person name="Petersen C."/>
            <person name="Sorensen T."/>
            <person name="Nielsen M.R."/>
            <person name="Sondergaard T.E."/>
            <person name="Sorensen J.L."/>
            <person name="Fitzpatrick D.A."/>
            <person name="Frisvad J.C."/>
            <person name="Nielsen K.L."/>
        </authorList>
    </citation>
    <scope>NUCLEOTIDE SEQUENCE</scope>
    <source>
        <strain evidence="18">IBT 19713</strain>
    </source>
</reference>
<comment type="catalytic activity">
    <reaction evidence="1">
        <text>Hydrolysis of proteins with broad specificity similar to that of pepsin A, preferring hydrophobic residues at P1 and P1', but also cleaving 20-Gly-|-Glu-21 in the B chain of insulin. Clots milk, and activates trypsinogen.</text>
        <dbReference type="EC" id="3.4.23.20"/>
    </reaction>
</comment>
<keyword evidence="7" id="KW-0325">Glycoprotein</keyword>
<keyword evidence="9 16" id="KW-0732">Signal</keyword>
<evidence type="ECO:0000256" key="15">
    <source>
        <dbReference type="RuleBase" id="RU000454"/>
    </source>
</evidence>
<keyword evidence="10 15" id="KW-0064">Aspartyl protease</keyword>
<dbReference type="InterPro" id="IPR033121">
    <property type="entry name" value="PEPTIDASE_A1"/>
</dbReference>
<dbReference type="Pfam" id="PF00026">
    <property type="entry name" value="Asp"/>
    <property type="match status" value="1"/>
</dbReference>
<evidence type="ECO:0000259" key="17">
    <source>
        <dbReference type="PROSITE" id="PS51767"/>
    </source>
</evidence>
<keyword evidence="11 15" id="KW-0378">Hydrolase</keyword>
<evidence type="ECO:0000256" key="10">
    <source>
        <dbReference type="ARBA" id="ARBA00022750"/>
    </source>
</evidence>
<keyword evidence="7" id="KW-0336">GPI-anchor</keyword>
<evidence type="ECO:0000256" key="5">
    <source>
        <dbReference type="ARBA" id="ARBA00011245"/>
    </source>
</evidence>
<evidence type="ECO:0000256" key="8">
    <source>
        <dbReference type="ARBA" id="ARBA00022670"/>
    </source>
</evidence>
<dbReference type="GO" id="GO:0005886">
    <property type="term" value="C:plasma membrane"/>
    <property type="evidence" value="ECO:0007669"/>
    <property type="project" value="UniProtKB-SubCell"/>
</dbReference>
<sequence>MKNSVALLVALALPTLGKLSLRQRDSPAVVGLNIKRNEISDPVTRDRKRWKRDKTVGVALENEEALYFCNVSLGTPAQDLRLVIDTGSSDLWVNAPNSTLLNLLLSSYVNDDFNITYADDSGATGNYLTDTLRIGGSSLKNFQFGVGYTSSSAEGVLGIGYPLNEAQVGVAGQTTYANLPKAMVNNGLIRSSAYSLWLNDLDSNEGSILFGGVDTAKYHGSLETLPIQKTYGEYTAFYIALTSLSLTNSSGTTEFSSKSLPSAALLDSGSSLTYLPDSIVTDIYDALGVTWEASQQTAYLPCSIAKKDYNISYTFSSPTINVAISELILGFTGATYSDGEEACVFGLNPSGGSTSLLGDTFLRSAYVVYDISNNEISLANTNFNTQDSHVVEIGTGDDAVPGATAVANPVTTIAVGTEGARIGGAGGSSSTGVISGGTQNAAARPTGMASHFALGLGAALLAF</sequence>
<dbReference type="PANTHER" id="PTHR47966:SF65">
    <property type="entry name" value="ASPARTIC-TYPE ENDOPEPTIDASE"/>
    <property type="match status" value="1"/>
</dbReference>
<dbReference type="PROSITE" id="PS51767">
    <property type="entry name" value="PEPTIDASE_A1"/>
    <property type="match status" value="1"/>
</dbReference>
<dbReference type="InterPro" id="IPR033876">
    <property type="entry name" value="SAP-like"/>
</dbReference>
<dbReference type="Gene3D" id="2.40.70.10">
    <property type="entry name" value="Acid Proteases"/>
    <property type="match status" value="2"/>
</dbReference>
<proteinExistence type="inferred from homology"/>
<feature type="domain" description="Peptidase A1" evidence="17">
    <location>
        <begin position="67"/>
        <end position="379"/>
    </location>
</feature>
<comment type="caution">
    <text evidence="18">The sequence shown here is derived from an EMBL/GenBank/DDBJ whole genome shotgun (WGS) entry which is preliminary data.</text>
</comment>
<evidence type="ECO:0000256" key="1">
    <source>
        <dbReference type="ARBA" id="ARBA00000043"/>
    </source>
</evidence>
<dbReference type="PANTHER" id="PTHR47966">
    <property type="entry name" value="BETA-SITE APP-CLEAVING ENZYME, ISOFORM A-RELATED"/>
    <property type="match status" value="1"/>
</dbReference>
<evidence type="ECO:0000313" key="19">
    <source>
        <dbReference type="Proteomes" id="UP001150941"/>
    </source>
</evidence>
<evidence type="ECO:0000256" key="11">
    <source>
        <dbReference type="ARBA" id="ARBA00022801"/>
    </source>
</evidence>
<feature type="active site" evidence="14">
    <location>
        <position position="85"/>
    </location>
</feature>
<evidence type="ECO:0000256" key="7">
    <source>
        <dbReference type="ARBA" id="ARBA00022622"/>
    </source>
</evidence>
<organism evidence="18 19">
    <name type="scientific">Penicillium chermesinum</name>
    <dbReference type="NCBI Taxonomy" id="63820"/>
    <lineage>
        <taxon>Eukaryota</taxon>
        <taxon>Fungi</taxon>
        <taxon>Dikarya</taxon>
        <taxon>Ascomycota</taxon>
        <taxon>Pezizomycotina</taxon>
        <taxon>Eurotiomycetes</taxon>
        <taxon>Eurotiomycetidae</taxon>
        <taxon>Eurotiales</taxon>
        <taxon>Aspergillaceae</taxon>
        <taxon>Penicillium</taxon>
    </lineage>
</organism>
<evidence type="ECO:0000256" key="13">
    <source>
        <dbReference type="ARBA" id="ARBA00023145"/>
    </source>
</evidence>
<dbReference type="GO" id="GO:0098552">
    <property type="term" value="C:side of membrane"/>
    <property type="evidence" value="ECO:0007669"/>
    <property type="project" value="UniProtKB-KW"/>
</dbReference>
<dbReference type="FunFam" id="2.40.70.10:FF:000068">
    <property type="entry name" value="Aspartic-type endopeptidase (OpsB)"/>
    <property type="match status" value="1"/>
</dbReference>
<evidence type="ECO:0000256" key="9">
    <source>
        <dbReference type="ARBA" id="ARBA00022729"/>
    </source>
</evidence>
<dbReference type="GO" id="GO:0004190">
    <property type="term" value="F:aspartic-type endopeptidase activity"/>
    <property type="evidence" value="ECO:0007669"/>
    <property type="project" value="UniProtKB-KW"/>
</dbReference>
<gene>
    <name evidence="18" type="ORF">N7468_001911</name>
</gene>
<feature type="chain" id="PRO_5040976207" description="penicillopepsin" evidence="16">
    <location>
        <begin position="18"/>
        <end position="463"/>
    </location>
</feature>
<evidence type="ECO:0000256" key="14">
    <source>
        <dbReference type="PIRSR" id="PIRSR601461-1"/>
    </source>
</evidence>
<dbReference type="OrthoDB" id="771136at2759"/>
<keyword evidence="13" id="KW-0865">Zymogen</keyword>
<dbReference type="RefSeq" id="XP_058334349.1">
    <property type="nucleotide sequence ID" value="XM_058471208.1"/>
</dbReference>
<dbReference type="GeneID" id="83198511"/>
<dbReference type="InterPro" id="IPR021109">
    <property type="entry name" value="Peptidase_aspartic_dom_sf"/>
</dbReference>
<name>A0A9W9PJM9_9EURO</name>
<feature type="signal peptide" evidence="16">
    <location>
        <begin position="1"/>
        <end position="17"/>
    </location>
</feature>
<dbReference type="InterPro" id="IPR001461">
    <property type="entry name" value="Aspartic_peptidase_A1"/>
</dbReference>
<dbReference type="Proteomes" id="UP001150941">
    <property type="component" value="Unassembled WGS sequence"/>
</dbReference>
<dbReference type="AlphaFoldDB" id="A0A9W9PJM9"/>
<dbReference type="EC" id="3.4.23.20" evidence="6"/>
<keyword evidence="12" id="KW-0472">Membrane</keyword>
<evidence type="ECO:0000313" key="18">
    <source>
        <dbReference type="EMBL" id="KAJ5246928.1"/>
    </source>
</evidence>
<keyword evidence="19" id="KW-1185">Reference proteome</keyword>
<dbReference type="GO" id="GO:0006508">
    <property type="term" value="P:proteolysis"/>
    <property type="evidence" value="ECO:0007669"/>
    <property type="project" value="UniProtKB-KW"/>
</dbReference>
<dbReference type="EMBL" id="JAPQKS010000002">
    <property type="protein sequence ID" value="KAJ5246928.1"/>
    <property type="molecule type" value="Genomic_DNA"/>
</dbReference>
<evidence type="ECO:0000256" key="3">
    <source>
        <dbReference type="ARBA" id="ARBA00004609"/>
    </source>
</evidence>
<comment type="function">
    <text evidence="2">Secreted aspartic endopeptidase that allows assimilation of proteinaceous substrates. The scissile peptide bond is attacked by a nucleophilic water molecule activated by two aspartic residues in the active site. Shows a broad primary substrate specificity. Favors hydrophobic residues at the P1 and P1' positions, but can also activate trypsinogen and hydrolyze the B chain of insulin between positions 'Gly-20' and 'Glu-21'.</text>
</comment>
<keyword evidence="7" id="KW-0449">Lipoprotein</keyword>
<protein>
    <recommendedName>
        <fullName evidence="6">penicillopepsin</fullName>
        <ecNumber evidence="6">3.4.23.20</ecNumber>
    </recommendedName>
</protein>
<dbReference type="PRINTS" id="PR00792">
    <property type="entry name" value="PEPSIN"/>
</dbReference>
<evidence type="ECO:0000256" key="2">
    <source>
        <dbReference type="ARBA" id="ARBA00002983"/>
    </source>
</evidence>
<evidence type="ECO:0000256" key="6">
    <source>
        <dbReference type="ARBA" id="ARBA00013206"/>
    </source>
</evidence>
<comment type="subcellular location">
    <subcellularLocation>
        <location evidence="3">Cell membrane</location>
        <topology evidence="3">Lipid-anchor</topology>
        <topology evidence="3">GPI-anchor</topology>
    </subcellularLocation>
</comment>
<evidence type="ECO:0000256" key="16">
    <source>
        <dbReference type="SAM" id="SignalP"/>
    </source>
</evidence>
<keyword evidence="8 15" id="KW-0645">Protease</keyword>
<dbReference type="SUPFAM" id="SSF50630">
    <property type="entry name" value="Acid proteases"/>
    <property type="match status" value="1"/>
</dbReference>
<comment type="subunit">
    <text evidence="5">Monomer.</text>
</comment>
<dbReference type="CDD" id="cd05474">
    <property type="entry name" value="SAP_like"/>
    <property type="match status" value="1"/>
</dbReference>
<dbReference type="InterPro" id="IPR001969">
    <property type="entry name" value="Aspartic_peptidase_AS"/>
</dbReference>
<evidence type="ECO:0000256" key="4">
    <source>
        <dbReference type="ARBA" id="ARBA00007447"/>
    </source>
</evidence>
<feature type="active site" evidence="14">
    <location>
        <position position="267"/>
    </location>
</feature>
<dbReference type="PROSITE" id="PS00141">
    <property type="entry name" value="ASP_PROTEASE"/>
    <property type="match status" value="1"/>
</dbReference>
<reference evidence="18" key="1">
    <citation type="submission" date="2022-11" db="EMBL/GenBank/DDBJ databases">
        <authorList>
            <person name="Petersen C."/>
        </authorList>
    </citation>
    <scope>NUCLEOTIDE SEQUENCE</scope>
    <source>
        <strain evidence="18">IBT 19713</strain>
    </source>
</reference>
<accession>A0A9W9PJM9</accession>
<evidence type="ECO:0000256" key="12">
    <source>
        <dbReference type="ARBA" id="ARBA00023136"/>
    </source>
</evidence>